<dbReference type="InterPro" id="IPR035906">
    <property type="entry name" value="MetI-like_sf"/>
</dbReference>
<keyword evidence="6 7" id="KW-0472">Membrane</keyword>
<name>A0A1X7PC53_9MICO</name>
<dbReference type="CDD" id="cd06261">
    <property type="entry name" value="TM_PBP2"/>
    <property type="match status" value="1"/>
</dbReference>
<evidence type="ECO:0000256" key="3">
    <source>
        <dbReference type="ARBA" id="ARBA00022475"/>
    </source>
</evidence>
<feature type="region of interest" description="Disordered" evidence="8">
    <location>
        <begin position="1"/>
        <end position="25"/>
    </location>
</feature>
<keyword evidence="11" id="KW-1185">Reference proteome</keyword>
<feature type="transmembrane region" description="Helical" evidence="7">
    <location>
        <begin position="32"/>
        <end position="55"/>
    </location>
</feature>
<evidence type="ECO:0000256" key="4">
    <source>
        <dbReference type="ARBA" id="ARBA00022692"/>
    </source>
</evidence>
<evidence type="ECO:0000313" key="10">
    <source>
        <dbReference type="EMBL" id="SMH48843.1"/>
    </source>
</evidence>
<keyword evidence="5 7" id="KW-1133">Transmembrane helix</keyword>
<reference evidence="11" key="1">
    <citation type="submission" date="2017-04" db="EMBL/GenBank/DDBJ databases">
        <authorList>
            <person name="Varghese N."/>
            <person name="Submissions S."/>
        </authorList>
    </citation>
    <scope>NUCLEOTIDE SEQUENCE [LARGE SCALE GENOMIC DNA]</scope>
    <source>
        <strain evidence="11">VKM Ac-2121</strain>
    </source>
</reference>
<feature type="transmembrane region" description="Helical" evidence="7">
    <location>
        <begin position="288"/>
        <end position="309"/>
    </location>
</feature>
<dbReference type="GO" id="GO:0005886">
    <property type="term" value="C:plasma membrane"/>
    <property type="evidence" value="ECO:0007669"/>
    <property type="project" value="UniProtKB-SubCell"/>
</dbReference>
<dbReference type="InterPro" id="IPR000515">
    <property type="entry name" value="MetI-like"/>
</dbReference>
<feature type="compositionally biased region" description="Low complexity" evidence="8">
    <location>
        <begin position="1"/>
        <end position="10"/>
    </location>
</feature>
<dbReference type="PROSITE" id="PS50928">
    <property type="entry name" value="ABC_TM1"/>
    <property type="match status" value="1"/>
</dbReference>
<dbReference type="RefSeq" id="WP_244274994.1">
    <property type="nucleotide sequence ID" value="NZ_FXBM01000003.1"/>
</dbReference>
<feature type="domain" description="ABC transmembrane type-1" evidence="9">
    <location>
        <begin position="93"/>
        <end position="306"/>
    </location>
</feature>
<comment type="subcellular location">
    <subcellularLocation>
        <location evidence="1 7">Cell membrane</location>
        <topology evidence="1 7">Multi-pass membrane protein</topology>
    </subcellularLocation>
</comment>
<feature type="transmembrane region" description="Helical" evidence="7">
    <location>
        <begin position="179"/>
        <end position="202"/>
    </location>
</feature>
<sequence>MTATTTPTATRLDVGTPTAPSGTRARKKDRGLAAFVFLAPWLLGLFGLTLGPMLYSLYLSFTDYNLLAPVANWVGFDNYVTIFTSDSRAITSMIVTAAYVVVAVPLILVVSMLVALLLNSKIGFLTGYRALFYLPSLLGASVAVAALWRVIWGADGIINQVLAAFGIEHLSWVGSPDTALMTIIVLAIWAFGSTMIIFLAGLRQVPLEMQEAAQVDGAGKVRRFFSITLPMMTPIIFFNSLMVTINAFQAFTPAYVISGGTGGPADSTLFYTLYLYQQGFGQLNMGYASALAWVLVAILGVFTALFFWSSKYWVHYGDK</sequence>
<evidence type="ECO:0000256" key="8">
    <source>
        <dbReference type="SAM" id="MobiDB-lite"/>
    </source>
</evidence>
<dbReference type="STRING" id="1891671.SAMN06295885_3140"/>
<dbReference type="Pfam" id="PF00528">
    <property type="entry name" value="BPD_transp_1"/>
    <property type="match status" value="1"/>
</dbReference>
<evidence type="ECO:0000256" key="5">
    <source>
        <dbReference type="ARBA" id="ARBA00022989"/>
    </source>
</evidence>
<dbReference type="GO" id="GO:0055085">
    <property type="term" value="P:transmembrane transport"/>
    <property type="evidence" value="ECO:0007669"/>
    <property type="project" value="InterPro"/>
</dbReference>
<dbReference type="SUPFAM" id="SSF161098">
    <property type="entry name" value="MetI-like"/>
    <property type="match status" value="1"/>
</dbReference>
<organism evidence="10 11">
    <name type="scientific">Rathayibacter oskolensis</name>
    <dbReference type="NCBI Taxonomy" id="1891671"/>
    <lineage>
        <taxon>Bacteria</taxon>
        <taxon>Bacillati</taxon>
        <taxon>Actinomycetota</taxon>
        <taxon>Actinomycetes</taxon>
        <taxon>Micrococcales</taxon>
        <taxon>Microbacteriaceae</taxon>
        <taxon>Rathayibacter</taxon>
    </lineage>
</organism>
<dbReference type="Proteomes" id="UP000193711">
    <property type="component" value="Unassembled WGS sequence"/>
</dbReference>
<dbReference type="EMBL" id="FXBM01000003">
    <property type="protein sequence ID" value="SMH48843.1"/>
    <property type="molecule type" value="Genomic_DNA"/>
</dbReference>
<dbReference type="InterPro" id="IPR051393">
    <property type="entry name" value="ABC_transporter_permease"/>
</dbReference>
<proteinExistence type="inferred from homology"/>
<evidence type="ECO:0000256" key="6">
    <source>
        <dbReference type="ARBA" id="ARBA00023136"/>
    </source>
</evidence>
<protein>
    <submittedName>
        <fullName evidence="10">Carbohydrate ABC transporter membrane protein 1, CUT1 family</fullName>
    </submittedName>
</protein>
<feature type="transmembrane region" description="Helical" evidence="7">
    <location>
        <begin position="130"/>
        <end position="151"/>
    </location>
</feature>
<accession>A0A1X7PC53</accession>
<evidence type="ECO:0000313" key="11">
    <source>
        <dbReference type="Proteomes" id="UP000193711"/>
    </source>
</evidence>
<gene>
    <name evidence="10" type="ORF">SAMN06295885_3140</name>
</gene>
<dbReference type="PANTHER" id="PTHR30193">
    <property type="entry name" value="ABC TRANSPORTER PERMEASE PROTEIN"/>
    <property type="match status" value="1"/>
</dbReference>
<feature type="transmembrane region" description="Helical" evidence="7">
    <location>
        <begin position="93"/>
        <end position="118"/>
    </location>
</feature>
<keyword evidence="4 7" id="KW-0812">Transmembrane</keyword>
<dbReference type="SUPFAM" id="SSF160964">
    <property type="entry name" value="MalF N-terminal region-like"/>
    <property type="match status" value="1"/>
</dbReference>
<keyword evidence="2 7" id="KW-0813">Transport</keyword>
<feature type="transmembrane region" description="Helical" evidence="7">
    <location>
        <begin position="223"/>
        <end position="248"/>
    </location>
</feature>
<dbReference type="Gene3D" id="1.10.3720.10">
    <property type="entry name" value="MetI-like"/>
    <property type="match status" value="1"/>
</dbReference>
<evidence type="ECO:0000256" key="1">
    <source>
        <dbReference type="ARBA" id="ARBA00004651"/>
    </source>
</evidence>
<evidence type="ECO:0000256" key="7">
    <source>
        <dbReference type="RuleBase" id="RU363032"/>
    </source>
</evidence>
<evidence type="ECO:0000256" key="2">
    <source>
        <dbReference type="ARBA" id="ARBA00022448"/>
    </source>
</evidence>
<dbReference type="AlphaFoldDB" id="A0A1X7PC53"/>
<comment type="similarity">
    <text evidence="7">Belongs to the binding-protein-dependent transport system permease family.</text>
</comment>
<keyword evidence="3" id="KW-1003">Cell membrane</keyword>
<dbReference type="PANTHER" id="PTHR30193:SF1">
    <property type="entry name" value="ABC TRANSPORTER PERMEASE PROTEIN YESP-RELATED"/>
    <property type="match status" value="1"/>
</dbReference>
<evidence type="ECO:0000259" key="9">
    <source>
        <dbReference type="PROSITE" id="PS50928"/>
    </source>
</evidence>